<feature type="domain" description="PAC" evidence="9">
    <location>
        <begin position="609"/>
        <end position="663"/>
    </location>
</feature>
<dbReference type="InterPro" id="IPR003594">
    <property type="entry name" value="HATPase_dom"/>
</dbReference>
<dbReference type="PANTHER" id="PTHR43304">
    <property type="entry name" value="PHYTOCHROME-LIKE PROTEIN CPH1"/>
    <property type="match status" value="1"/>
</dbReference>
<dbReference type="PROSITE" id="PS50112">
    <property type="entry name" value="PAS"/>
    <property type="match status" value="1"/>
</dbReference>
<comment type="catalytic activity">
    <reaction evidence="1">
        <text>ATP + protein L-histidine = ADP + protein N-phospho-L-histidine.</text>
        <dbReference type="EC" id="2.7.13.3"/>
    </reaction>
</comment>
<evidence type="ECO:0000259" key="7">
    <source>
        <dbReference type="PROSITE" id="PS50109"/>
    </source>
</evidence>
<keyword evidence="3" id="KW-0597">Phosphoprotein</keyword>
<dbReference type="Proteomes" id="UP000612680">
    <property type="component" value="Chromosome"/>
</dbReference>
<organism evidence="10 11">
    <name type="scientific">Dyadobacter sandarakinus</name>
    <dbReference type="NCBI Taxonomy" id="2747268"/>
    <lineage>
        <taxon>Bacteria</taxon>
        <taxon>Pseudomonadati</taxon>
        <taxon>Bacteroidota</taxon>
        <taxon>Cytophagia</taxon>
        <taxon>Cytophagales</taxon>
        <taxon>Spirosomataceae</taxon>
        <taxon>Dyadobacter</taxon>
    </lineage>
</organism>
<protein>
    <recommendedName>
        <fullName evidence="2">histidine kinase</fullName>
        <ecNumber evidence="2">2.7.13.3</ecNumber>
    </recommendedName>
</protein>
<dbReference type="InterPro" id="IPR036097">
    <property type="entry name" value="HisK_dim/P_sf"/>
</dbReference>
<dbReference type="CDD" id="cd00082">
    <property type="entry name" value="HisKA"/>
    <property type="match status" value="1"/>
</dbReference>
<dbReference type="InterPro" id="IPR013656">
    <property type="entry name" value="PAS_4"/>
</dbReference>
<dbReference type="SMART" id="SM00388">
    <property type="entry name" value="HisKA"/>
    <property type="match status" value="1"/>
</dbReference>
<dbReference type="Gene3D" id="3.30.565.10">
    <property type="entry name" value="Histidine kinase-like ATPase, C-terminal domain"/>
    <property type="match status" value="1"/>
</dbReference>
<dbReference type="SUPFAM" id="SSF55785">
    <property type="entry name" value="PYP-like sensor domain (PAS domain)"/>
    <property type="match status" value="6"/>
</dbReference>
<dbReference type="SMART" id="SM00086">
    <property type="entry name" value="PAC"/>
    <property type="match status" value="5"/>
</dbReference>
<sequence>MPRPFDFGDTSEMQRIELALDLAGVGMWEFDDRTGRLSWNGQAAHLLGFYNQNHISLDILKEQVHPDDRPLFAAWTNYLPGNDAAFSFEFRLNGSDPSRQQWIFCKGKNHFDPNLNTIRTLGTFTDITKEAASRAADAEQQQHARSFQTIVEQAPMAIGLLTGPDQVIELGNEKIFEVWGKSPAITGMKLADALPEINDQQFLDLLAHVYQTGESYAGSGVPARLERNNRMEEVYFDFVYTPMRTGDGSVSGVMVLAHEVTGQYRMLKELEASEAKFRALIDQAPVATCLFVGREMVVEMANQPMIDYWGKDVSVIGKPLREILPELEGQPFLDILDDILRTGVAYSATNAEVELEVAGKLGTYYFNFTYKPIFDNTGNIYGIINMAIDVTTQVLAQRALEESESKLRTVIASAPAAIGLFVGRNLIVELPNQTFIDIVGKGPDIAGTPLREVMPELESQPFLQILDDVFTSGVTYRSFGTPVDIVQHGVMTHNYYDITYSPVYDKDGHVYAVLDIAIDVSERVNVEKQIRESQLQLLALFEQSPIGIAMIQKEGLTFTMANPFYGQMVGRLPGEIIGKPLLEALPEIAGQGFDTLLDHVMETGIPYISKEQPVDISYDGELKTIYVNLAYQPQRDREGTIAGVLVVATDLTEQVLSRKKIEETQTFLQGAIELAELGTYSIDLNAGTLHYSDRLKHWFGLQHERVITFQKVYAAISRSDLPGVIAAVNRAIAPGSDGHYDMEYTLDAEKTGATRVLHSQGRVLYDSQGRPHTMIGTAQDVTTQRRIKLALEQQVQERTEELEATNEELAALNEEYVSTNEELSEANNMLQQSNVNLQQFAYVASHDLQEPLRKIQSFSDLLVNRYGEQVGEGITYLRRMQGSAKRMSDLIADLLAFSRITAQKEVLSSVSLTGVIIDAVSDLELAITESGAMVHIGNLPEIKGDPMQLSQLFLNLLSNAVKFRKPGVSPVIEITGSVIPGTELPKSVRVVRQTSMYHRIDVADNGIGFNQQHAERIFQLFQRLHGKSEYSGTGIGLTICESVAANHGGGISVTSEPGQGATFSIFFPGG</sequence>
<dbReference type="SMART" id="SM00387">
    <property type="entry name" value="HATPase_c"/>
    <property type="match status" value="1"/>
</dbReference>
<dbReference type="InterPro" id="IPR052162">
    <property type="entry name" value="Sensor_kinase/Photoreceptor"/>
</dbReference>
<dbReference type="InterPro" id="IPR001610">
    <property type="entry name" value="PAC"/>
</dbReference>
<reference evidence="10 11" key="1">
    <citation type="submission" date="2020-06" db="EMBL/GenBank/DDBJ databases">
        <title>Dyadobacter sandarakinus sp. nov., isolated from the soil of the Arctic Yellow River Station.</title>
        <authorList>
            <person name="Zhang Y."/>
            <person name="Peng F."/>
        </authorList>
    </citation>
    <scope>NUCLEOTIDE SEQUENCE [LARGE SCALE GENOMIC DNA]</scope>
    <source>
        <strain evidence="10 11">Q3-56</strain>
    </source>
</reference>
<feature type="coiled-coil region" evidence="6">
    <location>
        <begin position="788"/>
        <end position="833"/>
    </location>
</feature>
<evidence type="ECO:0000256" key="4">
    <source>
        <dbReference type="ARBA" id="ARBA00022679"/>
    </source>
</evidence>
<dbReference type="Pfam" id="PF08448">
    <property type="entry name" value="PAS_4"/>
    <property type="match status" value="4"/>
</dbReference>
<evidence type="ECO:0000256" key="3">
    <source>
        <dbReference type="ARBA" id="ARBA00022553"/>
    </source>
</evidence>
<evidence type="ECO:0000256" key="6">
    <source>
        <dbReference type="SAM" id="Coils"/>
    </source>
</evidence>
<evidence type="ECO:0000259" key="8">
    <source>
        <dbReference type="PROSITE" id="PS50112"/>
    </source>
</evidence>
<dbReference type="PRINTS" id="PR00344">
    <property type="entry name" value="BCTRLSENSOR"/>
</dbReference>
<evidence type="ECO:0000256" key="5">
    <source>
        <dbReference type="ARBA" id="ARBA00022777"/>
    </source>
</evidence>
<keyword evidence="5" id="KW-0418">Kinase</keyword>
<evidence type="ECO:0000259" key="9">
    <source>
        <dbReference type="PROSITE" id="PS50113"/>
    </source>
</evidence>
<dbReference type="CDD" id="cd00130">
    <property type="entry name" value="PAS"/>
    <property type="match status" value="2"/>
</dbReference>
<dbReference type="Pfam" id="PF00512">
    <property type="entry name" value="HisKA"/>
    <property type="match status" value="1"/>
</dbReference>
<dbReference type="InterPro" id="IPR013655">
    <property type="entry name" value="PAS_fold_3"/>
</dbReference>
<dbReference type="Gene3D" id="1.10.287.130">
    <property type="match status" value="1"/>
</dbReference>
<keyword evidence="11" id="KW-1185">Reference proteome</keyword>
<evidence type="ECO:0000313" key="10">
    <source>
        <dbReference type="EMBL" id="QRR00712.1"/>
    </source>
</evidence>
<dbReference type="SMART" id="SM00091">
    <property type="entry name" value="PAS"/>
    <property type="match status" value="6"/>
</dbReference>
<name>A0ABX7I594_9BACT</name>
<dbReference type="InterPro" id="IPR000014">
    <property type="entry name" value="PAS"/>
</dbReference>
<evidence type="ECO:0000313" key="11">
    <source>
        <dbReference type="Proteomes" id="UP000612680"/>
    </source>
</evidence>
<dbReference type="SUPFAM" id="SSF55874">
    <property type="entry name" value="ATPase domain of HSP90 chaperone/DNA topoisomerase II/histidine kinase"/>
    <property type="match status" value="1"/>
</dbReference>
<gene>
    <name evidence="10" type="ORF">HWI92_07235</name>
</gene>
<dbReference type="NCBIfam" id="TIGR00229">
    <property type="entry name" value="sensory_box"/>
    <property type="match status" value="1"/>
</dbReference>
<feature type="domain" description="Histidine kinase" evidence="7">
    <location>
        <begin position="843"/>
        <end position="1070"/>
    </location>
</feature>
<dbReference type="PANTHER" id="PTHR43304:SF1">
    <property type="entry name" value="PAC DOMAIN-CONTAINING PROTEIN"/>
    <property type="match status" value="1"/>
</dbReference>
<evidence type="ECO:0000256" key="1">
    <source>
        <dbReference type="ARBA" id="ARBA00000085"/>
    </source>
</evidence>
<keyword evidence="4" id="KW-0808">Transferase</keyword>
<feature type="domain" description="PAC" evidence="9">
    <location>
        <begin position="351"/>
        <end position="402"/>
    </location>
</feature>
<feature type="domain" description="PAC" evidence="9">
    <location>
        <begin position="479"/>
        <end position="532"/>
    </location>
</feature>
<accession>A0ABX7I594</accession>
<feature type="domain" description="PAS" evidence="8">
    <location>
        <begin position="12"/>
        <end position="69"/>
    </location>
</feature>
<dbReference type="InterPro" id="IPR004358">
    <property type="entry name" value="Sig_transdc_His_kin-like_C"/>
</dbReference>
<dbReference type="Pfam" id="PF02518">
    <property type="entry name" value="HATPase_c"/>
    <property type="match status" value="1"/>
</dbReference>
<dbReference type="Gene3D" id="3.30.450.20">
    <property type="entry name" value="PAS domain"/>
    <property type="match status" value="6"/>
</dbReference>
<dbReference type="EMBL" id="CP056775">
    <property type="protein sequence ID" value="QRR00712.1"/>
    <property type="molecule type" value="Genomic_DNA"/>
</dbReference>
<dbReference type="InterPro" id="IPR003661">
    <property type="entry name" value="HisK_dim/P_dom"/>
</dbReference>
<dbReference type="EC" id="2.7.13.3" evidence="2"/>
<dbReference type="InterPro" id="IPR035965">
    <property type="entry name" value="PAS-like_dom_sf"/>
</dbReference>
<dbReference type="Pfam" id="PF08447">
    <property type="entry name" value="PAS_3"/>
    <property type="match status" value="1"/>
</dbReference>
<dbReference type="PROSITE" id="PS50113">
    <property type="entry name" value="PAC"/>
    <property type="match status" value="4"/>
</dbReference>
<dbReference type="InterPro" id="IPR005467">
    <property type="entry name" value="His_kinase_dom"/>
</dbReference>
<dbReference type="RefSeq" id="WP_204662153.1">
    <property type="nucleotide sequence ID" value="NZ_CP056775.1"/>
</dbReference>
<dbReference type="SUPFAM" id="SSF47384">
    <property type="entry name" value="Homodimeric domain of signal transducing histidine kinase"/>
    <property type="match status" value="1"/>
</dbReference>
<dbReference type="InterPro" id="IPR000700">
    <property type="entry name" value="PAS-assoc_C"/>
</dbReference>
<feature type="domain" description="PAC" evidence="9">
    <location>
        <begin position="740"/>
        <end position="793"/>
    </location>
</feature>
<keyword evidence="6" id="KW-0175">Coiled coil</keyword>
<dbReference type="InterPro" id="IPR036890">
    <property type="entry name" value="HATPase_C_sf"/>
</dbReference>
<proteinExistence type="predicted"/>
<evidence type="ECO:0000256" key="2">
    <source>
        <dbReference type="ARBA" id="ARBA00012438"/>
    </source>
</evidence>
<dbReference type="PROSITE" id="PS50109">
    <property type="entry name" value="HIS_KIN"/>
    <property type="match status" value="1"/>
</dbReference>